<sequence>MREDFERNNSDVKMYLNNFEESTLVVLESEEESPYGAKTHTEKIAWNPLTKYKVIQRFREYIQPWVRNINNFDEDSLHKRISSYLESVYNISNGPDQEDYDAATTSIIEIQYVYKLATKDIASGFLHEQVSDALAQAKLSHDEEFSARKWDNTKYFPRRFAPMPEPDGTQKILGDVTPQQDCLRPPEVYYITKDTHGICQGKMYPTPDETKKLFCWISGLKVPESSGILYDLRVSSHTAGDYYSAHTDTIAHPTAL</sequence>
<accession>A0A8J2P5X2</accession>
<feature type="domain" description="Prolyl 4-hydroxylase N-terminal" evidence="1">
    <location>
        <begin position="33"/>
        <end position="127"/>
    </location>
</feature>
<dbReference type="AlphaFoldDB" id="A0A8J2P5X2"/>
<feature type="non-terminal residue" evidence="2">
    <location>
        <position position="1"/>
    </location>
</feature>
<protein>
    <recommendedName>
        <fullName evidence="1">Prolyl 4-hydroxylase N-terminal domain-containing protein</fullName>
    </recommendedName>
</protein>
<evidence type="ECO:0000259" key="1">
    <source>
        <dbReference type="Pfam" id="PF08336"/>
    </source>
</evidence>
<dbReference type="GO" id="GO:0004656">
    <property type="term" value="F:procollagen-proline 4-dioxygenase activity"/>
    <property type="evidence" value="ECO:0007669"/>
    <property type="project" value="InterPro"/>
</dbReference>
<name>A0A8J2P5X2_9HEXA</name>
<comment type="caution">
    <text evidence="2">The sequence shown here is derived from an EMBL/GenBank/DDBJ whole genome shotgun (WGS) entry which is preliminary data.</text>
</comment>
<keyword evidence="3" id="KW-1185">Reference proteome</keyword>
<evidence type="ECO:0000313" key="2">
    <source>
        <dbReference type="EMBL" id="CAG7732274.1"/>
    </source>
</evidence>
<proteinExistence type="predicted"/>
<reference evidence="2" key="1">
    <citation type="submission" date="2021-06" db="EMBL/GenBank/DDBJ databases">
        <authorList>
            <person name="Hodson N. C."/>
            <person name="Mongue J. A."/>
            <person name="Jaron S. K."/>
        </authorList>
    </citation>
    <scope>NUCLEOTIDE SEQUENCE</scope>
</reference>
<dbReference type="Pfam" id="PF08336">
    <property type="entry name" value="P4Ha_N"/>
    <property type="match status" value="1"/>
</dbReference>
<dbReference type="EMBL" id="CAJVCH010227827">
    <property type="protein sequence ID" value="CAG7732274.1"/>
    <property type="molecule type" value="Genomic_DNA"/>
</dbReference>
<dbReference type="GO" id="GO:0005783">
    <property type="term" value="C:endoplasmic reticulum"/>
    <property type="evidence" value="ECO:0007669"/>
    <property type="project" value="InterPro"/>
</dbReference>
<organism evidence="2 3">
    <name type="scientific">Allacma fusca</name>
    <dbReference type="NCBI Taxonomy" id="39272"/>
    <lineage>
        <taxon>Eukaryota</taxon>
        <taxon>Metazoa</taxon>
        <taxon>Ecdysozoa</taxon>
        <taxon>Arthropoda</taxon>
        <taxon>Hexapoda</taxon>
        <taxon>Collembola</taxon>
        <taxon>Symphypleona</taxon>
        <taxon>Sminthuridae</taxon>
        <taxon>Allacma</taxon>
    </lineage>
</organism>
<dbReference type="Proteomes" id="UP000708208">
    <property type="component" value="Unassembled WGS sequence"/>
</dbReference>
<dbReference type="InterPro" id="IPR013547">
    <property type="entry name" value="P4H_N"/>
</dbReference>
<gene>
    <name evidence="2" type="ORF">AFUS01_LOCUS20797</name>
</gene>
<evidence type="ECO:0000313" key="3">
    <source>
        <dbReference type="Proteomes" id="UP000708208"/>
    </source>
</evidence>